<sequence>NPLIGKKVSNVRSVTADEALVIVPPIKTTLEYSLQFINDDELVEVTPKSIRIRKKFLLEHERKRAQKS</sequence>
<accession>A0A845S9W3</accession>
<evidence type="ECO:0000313" key="3">
    <source>
        <dbReference type="Proteomes" id="UP000572953"/>
    </source>
</evidence>
<dbReference type="EMBL" id="RGGN01000206">
    <property type="protein sequence ID" value="NCU63297.1"/>
    <property type="molecule type" value="Genomic_DNA"/>
</dbReference>
<evidence type="ECO:0000313" key="2">
    <source>
        <dbReference type="EMBL" id="NCU63297.1"/>
    </source>
</evidence>
<dbReference type="Pfam" id="PF21018">
    <property type="entry name" value="BipA_C"/>
    <property type="match status" value="1"/>
</dbReference>
<dbReference type="Proteomes" id="UP000572953">
    <property type="component" value="Unassembled WGS sequence"/>
</dbReference>
<dbReference type="InterPro" id="IPR048876">
    <property type="entry name" value="BipA_C"/>
</dbReference>
<evidence type="ECO:0000259" key="1">
    <source>
        <dbReference type="Pfam" id="PF21018"/>
    </source>
</evidence>
<dbReference type="Gene3D" id="2.40.50.250">
    <property type="entry name" value="bipa protein"/>
    <property type="match status" value="1"/>
</dbReference>
<proteinExistence type="predicted"/>
<dbReference type="InterPro" id="IPR042116">
    <property type="entry name" value="TypA/BipA_C"/>
</dbReference>
<feature type="non-terminal residue" evidence="2">
    <location>
        <position position="1"/>
    </location>
</feature>
<organism evidence="2 3">
    <name type="scientific">Candidatus Fonsibacter lacus</name>
    <dbReference type="NCBI Taxonomy" id="2576439"/>
    <lineage>
        <taxon>Bacteria</taxon>
        <taxon>Pseudomonadati</taxon>
        <taxon>Pseudomonadota</taxon>
        <taxon>Alphaproteobacteria</taxon>
        <taxon>Candidatus Pelagibacterales</taxon>
        <taxon>Candidatus Pelagibacterales incertae sedis</taxon>
        <taxon>Candidatus Fonsibacter</taxon>
    </lineage>
</organism>
<feature type="domain" description="TypA/BipA C-terminal" evidence="1">
    <location>
        <begin position="1"/>
        <end position="57"/>
    </location>
</feature>
<gene>
    <name evidence="2" type="ORF">EBV78_04425</name>
</gene>
<reference evidence="2 3" key="1">
    <citation type="submission" date="2018-10" db="EMBL/GenBank/DDBJ databases">
        <title>Iterative Subtractive Binning of Freshwater Chronoseries Metagenomes Recovers Nearly Complete Genomes from over Four Hundred Novel Species.</title>
        <authorList>
            <person name="Rodriguez-R L.M."/>
            <person name="Tsementzi D."/>
            <person name="Luo C."/>
            <person name="Konstantinidis K.T."/>
        </authorList>
    </citation>
    <scope>NUCLEOTIDE SEQUENCE [LARGE SCALE GENOMIC DNA]</scope>
    <source>
        <strain evidence="2">WB7_2B_003</strain>
    </source>
</reference>
<dbReference type="Gene3D" id="3.30.70.870">
    <property type="entry name" value="Elongation Factor G (Translational Gtpase), domain 3"/>
    <property type="match status" value="1"/>
</dbReference>
<comment type="caution">
    <text evidence="2">The sequence shown here is derived from an EMBL/GenBank/DDBJ whole genome shotgun (WGS) entry which is preliminary data.</text>
</comment>
<dbReference type="AlphaFoldDB" id="A0A845S9W3"/>
<name>A0A845S9W3_9PROT</name>
<protein>
    <submittedName>
        <fullName evidence="2">Translational GTPase TypA</fullName>
    </submittedName>
</protein>